<organism evidence="2 3">
    <name type="scientific">Galerina marginata (strain CBS 339.88)</name>
    <dbReference type="NCBI Taxonomy" id="685588"/>
    <lineage>
        <taxon>Eukaryota</taxon>
        <taxon>Fungi</taxon>
        <taxon>Dikarya</taxon>
        <taxon>Basidiomycota</taxon>
        <taxon>Agaricomycotina</taxon>
        <taxon>Agaricomycetes</taxon>
        <taxon>Agaricomycetidae</taxon>
        <taxon>Agaricales</taxon>
        <taxon>Agaricineae</taxon>
        <taxon>Strophariaceae</taxon>
        <taxon>Galerina</taxon>
    </lineage>
</organism>
<dbReference type="InterPro" id="IPR036610">
    <property type="entry name" value="PEBP-like_sf"/>
</dbReference>
<reference evidence="3" key="1">
    <citation type="journal article" date="2014" name="Proc. Natl. Acad. Sci. U.S.A.">
        <title>Extensive sampling of basidiomycete genomes demonstrates inadequacy of the white-rot/brown-rot paradigm for wood decay fungi.</title>
        <authorList>
            <person name="Riley R."/>
            <person name="Salamov A.A."/>
            <person name="Brown D.W."/>
            <person name="Nagy L.G."/>
            <person name="Floudas D."/>
            <person name="Held B.W."/>
            <person name="Levasseur A."/>
            <person name="Lombard V."/>
            <person name="Morin E."/>
            <person name="Otillar R."/>
            <person name="Lindquist E.A."/>
            <person name="Sun H."/>
            <person name="LaButti K.M."/>
            <person name="Schmutz J."/>
            <person name="Jabbour D."/>
            <person name="Luo H."/>
            <person name="Baker S.E."/>
            <person name="Pisabarro A.G."/>
            <person name="Walton J.D."/>
            <person name="Blanchette R.A."/>
            <person name="Henrissat B."/>
            <person name="Martin F."/>
            <person name="Cullen D."/>
            <person name="Hibbett D.S."/>
            <person name="Grigoriev I.V."/>
        </authorList>
    </citation>
    <scope>NUCLEOTIDE SEQUENCE [LARGE SCALE GENOMIC DNA]</scope>
    <source>
        <strain evidence="3">CBS 339.88</strain>
    </source>
</reference>
<dbReference type="CDD" id="cd00866">
    <property type="entry name" value="PEBP_euk"/>
    <property type="match status" value="1"/>
</dbReference>
<dbReference type="OrthoDB" id="2506647at2759"/>
<accession>A0A067TVE3</accession>
<evidence type="ECO:0000256" key="1">
    <source>
        <dbReference type="SAM" id="MobiDB-lite"/>
    </source>
</evidence>
<dbReference type="EMBL" id="KL142368">
    <property type="protein sequence ID" value="KDR83914.1"/>
    <property type="molecule type" value="Genomic_DNA"/>
</dbReference>
<name>A0A067TVE3_GALM3</name>
<dbReference type="Pfam" id="PF01161">
    <property type="entry name" value="PBP"/>
    <property type="match status" value="1"/>
</dbReference>
<dbReference type="InterPro" id="IPR035810">
    <property type="entry name" value="PEBP_euk"/>
</dbReference>
<dbReference type="Gene3D" id="3.90.280.10">
    <property type="entry name" value="PEBP-like"/>
    <property type="match status" value="1"/>
</dbReference>
<proteinExistence type="predicted"/>
<gene>
    <name evidence="2" type="ORF">GALMADRAFT_55557</name>
</gene>
<protein>
    <recommendedName>
        <fullName evidence="4">PEBP-like protein</fullName>
    </recommendedName>
</protein>
<evidence type="ECO:0000313" key="2">
    <source>
        <dbReference type="EMBL" id="KDR83914.1"/>
    </source>
</evidence>
<dbReference type="PANTHER" id="PTHR11362:SF82">
    <property type="entry name" value="PHOSPHATIDYLETHANOLAMINE-BINDING PROTEIN 4"/>
    <property type="match status" value="1"/>
</dbReference>
<evidence type="ECO:0000313" key="3">
    <source>
        <dbReference type="Proteomes" id="UP000027222"/>
    </source>
</evidence>
<dbReference type="HOGENOM" id="CLU_043994_1_0_1"/>
<dbReference type="PANTHER" id="PTHR11362">
    <property type="entry name" value="PHOSPHATIDYLETHANOLAMINE-BINDING PROTEIN"/>
    <property type="match status" value="1"/>
</dbReference>
<dbReference type="InterPro" id="IPR008914">
    <property type="entry name" value="PEBP"/>
</dbReference>
<dbReference type="STRING" id="685588.A0A067TVE3"/>
<sequence length="197" mass="20741">MSFVVALVDPDAPTPQNRSFAEFLHFLGGDFSADMTSGLLSNNSPALMEFTPPAPPAGSDPHRYVLLVFNQPDTFDTDAPMFINASAPRNNFNVASFAQNVSLGNPIAGNYFLVGPMDSSAGPSSIQMASATDQQPTPTAPFSIPADPSLTTFDTSPPAAVTAPSTTPSTSRGNSNKKRLKGPEIIVMTFMVILTSL</sequence>
<feature type="compositionally biased region" description="Low complexity" evidence="1">
    <location>
        <begin position="155"/>
        <end position="171"/>
    </location>
</feature>
<dbReference type="Proteomes" id="UP000027222">
    <property type="component" value="Unassembled WGS sequence"/>
</dbReference>
<feature type="region of interest" description="Disordered" evidence="1">
    <location>
        <begin position="123"/>
        <end position="179"/>
    </location>
</feature>
<feature type="compositionally biased region" description="Polar residues" evidence="1">
    <location>
        <begin position="123"/>
        <end position="137"/>
    </location>
</feature>
<dbReference type="SUPFAM" id="SSF49777">
    <property type="entry name" value="PEBP-like"/>
    <property type="match status" value="1"/>
</dbReference>
<keyword evidence="3" id="KW-1185">Reference proteome</keyword>
<dbReference type="AlphaFoldDB" id="A0A067TVE3"/>
<evidence type="ECO:0008006" key="4">
    <source>
        <dbReference type="Google" id="ProtNLM"/>
    </source>
</evidence>